<dbReference type="Pfam" id="PF17762">
    <property type="entry name" value="HTH_ParB"/>
    <property type="match status" value="1"/>
</dbReference>
<dbReference type="SMART" id="SM00470">
    <property type="entry name" value="ParB"/>
    <property type="match status" value="1"/>
</dbReference>
<evidence type="ECO:0000256" key="5">
    <source>
        <dbReference type="ARBA" id="ARBA00023125"/>
    </source>
</evidence>
<evidence type="ECO:0000256" key="7">
    <source>
        <dbReference type="ARBA" id="ARBA00023306"/>
    </source>
</evidence>
<dbReference type="AlphaFoldDB" id="A0A7G6E8M7"/>
<dbReference type="InterPro" id="IPR001387">
    <property type="entry name" value="Cro/C1-type_HTH"/>
</dbReference>
<dbReference type="InterPro" id="IPR004437">
    <property type="entry name" value="ParB/RepB/Spo0J"/>
</dbReference>
<dbReference type="InterPro" id="IPR003115">
    <property type="entry name" value="ParB_N"/>
</dbReference>
<dbReference type="Gene3D" id="1.10.10.2830">
    <property type="match status" value="1"/>
</dbReference>
<dbReference type="CDD" id="cd16393">
    <property type="entry name" value="SPO0J_N"/>
    <property type="match status" value="1"/>
</dbReference>
<keyword evidence="4" id="KW-0132">Cell division</keyword>
<dbReference type="NCBIfam" id="TIGR00180">
    <property type="entry name" value="parB_part"/>
    <property type="match status" value="1"/>
</dbReference>
<sequence>MEEKNDQVREISISNIKANPFQPRKIFDPVQLEDLAKSIKEYGVIQPIIVRRVDNHYELVAGERRLRASQSIGKKTIPAIIRNLSDREIAEMALIENLQREDLNFFEEAEGYHRLIQDFGLTQEEIAKRVGKSQSTIANKLRLLKLPEMVRNNISTEVITERHARALLKLPDAATQLAALKEIYEKELNVRETDALVEKILEDKNIANTNTERGQKIVRIFKDMRIYLNTIRTAVTTIQEAGLAAKMTEKNHEDYIEVVIQIPKIKN</sequence>
<dbReference type="PANTHER" id="PTHR33375">
    <property type="entry name" value="CHROMOSOME-PARTITIONING PROTEIN PARB-RELATED"/>
    <property type="match status" value="1"/>
</dbReference>
<comment type="similarity">
    <text evidence="2">Belongs to the ParB family.</text>
</comment>
<keyword evidence="7" id="KW-0131">Cell cycle</keyword>
<dbReference type="NCBIfam" id="TIGR04285">
    <property type="entry name" value="nucleoid_noc"/>
    <property type="match status" value="1"/>
</dbReference>
<dbReference type="SUPFAM" id="SSF109709">
    <property type="entry name" value="KorB DNA-binding domain-like"/>
    <property type="match status" value="1"/>
</dbReference>
<keyword evidence="10" id="KW-1185">Reference proteome</keyword>
<keyword evidence="6" id="KW-0717">Septation</keyword>
<dbReference type="OrthoDB" id="9802051at2"/>
<dbReference type="InterPro" id="IPR050336">
    <property type="entry name" value="Chromosome_partition/occlusion"/>
</dbReference>
<evidence type="ECO:0000256" key="2">
    <source>
        <dbReference type="ARBA" id="ARBA00006295"/>
    </source>
</evidence>
<reference evidence="9 10" key="1">
    <citation type="journal article" date="2019" name="Front. Microbiol.">
        <title>Thermoanaerosceptrum fracticalcis gen. nov. sp. nov., a Novel Fumarate-Fermenting Microorganism From a Deep Fractured Carbonate Aquifer of the US Great Basin.</title>
        <authorList>
            <person name="Hamilton-Brehm S.D."/>
            <person name="Stewart L.E."/>
            <person name="Zavarin M."/>
            <person name="Caldwell M."/>
            <person name="Lawson P.A."/>
            <person name="Onstott T.C."/>
            <person name="Grzymski J."/>
            <person name="Neveux I."/>
            <person name="Lollar B.S."/>
            <person name="Russell C.E."/>
            <person name="Moser D.P."/>
        </authorList>
    </citation>
    <scope>NUCLEOTIDE SEQUENCE [LARGE SCALE GENOMIC DNA]</scope>
    <source>
        <strain evidence="9 10">DRI-13</strain>
    </source>
</reference>
<dbReference type="GO" id="GO:0003677">
    <property type="term" value="F:DNA binding"/>
    <property type="evidence" value="ECO:0007669"/>
    <property type="project" value="UniProtKB-KW"/>
</dbReference>
<dbReference type="PANTHER" id="PTHR33375:SF8">
    <property type="entry name" value="NUCLEOID OCCLUSION PROTEIN"/>
    <property type="match status" value="1"/>
</dbReference>
<name>A0A7G6E8M7_THEFR</name>
<evidence type="ECO:0000313" key="9">
    <source>
        <dbReference type="EMBL" id="QNB48431.1"/>
    </source>
</evidence>
<feature type="domain" description="HTH cro/C1-type" evidence="8">
    <location>
        <begin position="120"/>
        <end position="139"/>
    </location>
</feature>
<dbReference type="FunFam" id="1.10.10.2830:FF:000001">
    <property type="entry name" value="Chromosome partitioning protein ParB"/>
    <property type="match status" value="1"/>
</dbReference>
<organism evidence="9 10">
    <name type="scientific">Thermanaerosceptrum fracticalcis</name>
    <dbReference type="NCBI Taxonomy" id="1712410"/>
    <lineage>
        <taxon>Bacteria</taxon>
        <taxon>Bacillati</taxon>
        <taxon>Bacillota</taxon>
        <taxon>Clostridia</taxon>
        <taxon>Eubacteriales</taxon>
        <taxon>Peptococcaceae</taxon>
        <taxon>Thermanaerosceptrum</taxon>
    </lineage>
</organism>
<proteinExistence type="inferred from homology"/>
<dbReference type="GO" id="GO:0045881">
    <property type="term" value="P:positive regulation of sporulation resulting in formation of a cellular spore"/>
    <property type="evidence" value="ECO:0007669"/>
    <property type="project" value="TreeGrafter"/>
</dbReference>
<dbReference type="Pfam" id="PF02195">
    <property type="entry name" value="ParB_N"/>
    <property type="match status" value="1"/>
</dbReference>
<evidence type="ECO:0000313" key="10">
    <source>
        <dbReference type="Proteomes" id="UP000515847"/>
    </source>
</evidence>
<comment type="subcellular location">
    <subcellularLocation>
        <location evidence="1">Cytoplasm</location>
        <location evidence="1">Nucleoid</location>
    </subcellularLocation>
</comment>
<gene>
    <name evidence="9" type="primary">noc</name>
    <name evidence="9" type="ORF">BR63_13455</name>
</gene>
<dbReference type="KEGG" id="tfr:BR63_13455"/>
<evidence type="ECO:0000256" key="4">
    <source>
        <dbReference type="ARBA" id="ARBA00022618"/>
    </source>
</evidence>
<dbReference type="EMBL" id="CP045798">
    <property type="protein sequence ID" value="QNB48431.1"/>
    <property type="molecule type" value="Genomic_DNA"/>
</dbReference>
<dbReference type="InterPro" id="IPR036086">
    <property type="entry name" value="ParB/Sulfiredoxin_sf"/>
</dbReference>
<dbReference type="InterPro" id="IPR041468">
    <property type="entry name" value="HTH_ParB/Spo0J"/>
</dbReference>
<evidence type="ECO:0000259" key="8">
    <source>
        <dbReference type="PROSITE" id="PS50943"/>
    </source>
</evidence>
<accession>A0A7G6E8M7</accession>
<dbReference type="InterPro" id="IPR023705">
    <property type="entry name" value="Nucleoid_occlusion_protein"/>
</dbReference>
<evidence type="ECO:0000256" key="6">
    <source>
        <dbReference type="ARBA" id="ARBA00023210"/>
    </source>
</evidence>
<dbReference type="GO" id="GO:0000917">
    <property type="term" value="P:division septum assembly"/>
    <property type="evidence" value="ECO:0007669"/>
    <property type="project" value="UniProtKB-KW"/>
</dbReference>
<evidence type="ECO:0000256" key="3">
    <source>
        <dbReference type="ARBA" id="ARBA00022490"/>
    </source>
</evidence>
<dbReference type="GO" id="GO:0005694">
    <property type="term" value="C:chromosome"/>
    <property type="evidence" value="ECO:0007669"/>
    <property type="project" value="TreeGrafter"/>
</dbReference>
<protein>
    <submittedName>
        <fullName evidence="9">Nucleoid occlusion protein</fullName>
    </submittedName>
</protein>
<dbReference type="SUPFAM" id="SSF110849">
    <property type="entry name" value="ParB/Sulfiredoxin"/>
    <property type="match status" value="1"/>
</dbReference>
<keyword evidence="5" id="KW-0238">DNA-binding</keyword>
<dbReference type="FunFam" id="3.90.1530.30:FF:000001">
    <property type="entry name" value="Chromosome partitioning protein ParB"/>
    <property type="match status" value="1"/>
</dbReference>
<dbReference type="Proteomes" id="UP000515847">
    <property type="component" value="Chromosome"/>
</dbReference>
<dbReference type="GO" id="GO:0007059">
    <property type="term" value="P:chromosome segregation"/>
    <property type="evidence" value="ECO:0007669"/>
    <property type="project" value="TreeGrafter"/>
</dbReference>
<keyword evidence="3" id="KW-0963">Cytoplasm</keyword>
<evidence type="ECO:0000256" key="1">
    <source>
        <dbReference type="ARBA" id="ARBA00004453"/>
    </source>
</evidence>
<dbReference type="Gene3D" id="3.90.1530.30">
    <property type="match status" value="1"/>
</dbReference>
<dbReference type="PROSITE" id="PS50943">
    <property type="entry name" value="HTH_CROC1"/>
    <property type="match status" value="1"/>
</dbReference>
<dbReference type="GO" id="GO:0009295">
    <property type="term" value="C:nucleoid"/>
    <property type="evidence" value="ECO:0007669"/>
    <property type="project" value="UniProtKB-SubCell"/>
</dbReference>